<name>A0ABX2B720_9GAMM</name>
<sequence>MTTTAAAKPRHRVYAYETDKAAPAVATDSGRMEAFTFGDPEPVTSMRDVWYEGVWLTPDEWYEPPIPLSVLAKSYRATAHHGSALQVKRNILLKTFIPHPLLNRRTFSSLALDYLVFGNGYLEDVRGRLGRRLGLQHRGAKYMRRGENDRYWWVPNYMERVELPKGRTIHLLEPDIDQTIYGVPDYIGSLQSAWLNESATLFRRRYYLNGSHAGFIMYVNDPAHDQKDIDDMRKALKQSKGPGNFRNLFLYSPRGKKDGVQIIPVSEVAAKDEFYNIKNITRDDQLAGHRIPPQLMGVVPQNAAGFGDAEKAAKVYVANELEPLQATFKEINEYVGEEVVRFDPYLLDLEA</sequence>
<accession>A0ABX2B720</accession>
<protein>
    <submittedName>
        <fullName evidence="1">Phage portal protein</fullName>
    </submittedName>
</protein>
<reference evidence="1 2" key="1">
    <citation type="submission" date="2018-04" db="EMBL/GenBank/DDBJ databases">
        <authorList>
            <person name="Li G."/>
            <person name="Du W."/>
            <person name="Bai Y."/>
        </authorList>
    </citation>
    <scope>NUCLEOTIDE SEQUENCE [LARGE SCALE GENOMIC DNA]</scope>
    <source>
        <strain evidence="1 2">YYYZ-3</strain>
    </source>
</reference>
<dbReference type="EMBL" id="QDKN01000001">
    <property type="protein sequence ID" value="NPT29679.1"/>
    <property type="molecule type" value="Genomic_DNA"/>
</dbReference>
<dbReference type="NCBIfam" id="TIGR01540">
    <property type="entry name" value="portal_PBSX"/>
    <property type="match status" value="1"/>
</dbReference>
<comment type="caution">
    <text evidence="1">The sequence shown here is derived from an EMBL/GenBank/DDBJ whole genome shotgun (WGS) entry which is preliminary data.</text>
</comment>
<dbReference type="PIRSF" id="PIRSF018494">
    <property type="entry name" value="PBSX_VPQ"/>
    <property type="match status" value="1"/>
</dbReference>
<evidence type="ECO:0000313" key="2">
    <source>
        <dbReference type="Proteomes" id="UP001318401"/>
    </source>
</evidence>
<gene>
    <name evidence="1" type="ORF">DDR56_03650</name>
</gene>
<organism evidence="1 2">
    <name type="scientific">Vreelandella venusta</name>
    <dbReference type="NCBI Taxonomy" id="44935"/>
    <lineage>
        <taxon>Bacteria</taxon>
        <taxon>Pseudomonadati</taxon>
        <taxon>Pseudomonadota</taxon>
        <taxon>Gammaproteobacteria</taxon>
        <taxon>Oceanospirillales</taxon>
        <taxon>Halomonadaceae</taxon>
        <taxon>Vreelandella</taxon>
    </lineage>
</organism>
<keyword evidence="2" id="KW-1185">Reference proteome</keyword>
<dbReference type="InterPro" id="IPR030935">
    <property type="entry name" value="PBSX_Proteobac"/>
</dbReference>
<dbReference type="InterPro" id="IPR006430">
    <property type="entry name" value="Phage_portal_PBSX"/>
</dbReference>
<dbReference type="RefSeq" id="WP_125746464.1">
    <property type="nucleotide sequence ID" value="NZ_CP034367.1"/>
</dbReference>
<dbReference type="Proteomes" id="UP001318401">
    <property type="component" value="Unassembled WGS sequence"/>
</dbReference>
<evidence type="ECO:0000313" key="1">
    <source>
        <dbReference type="EMBL" id="NPT29679.1"/>
    </source>
</evidence>
<proteinExistence type="predicted"/>